<keyword evidence="3" id="KW-0614">Plasmid</keyword>
<evidence type="ECO:0000313" key="4">
    <source>
        <dbReference type="EMBL" id="EZP80518.1"/>
    </source>
</evidence>
<reference evidence="4 5" key="1">
    <citation type="submission" date="2014-03" db="EMBL/GenBank/DDBJ databases">
        <title>Whole genome sequence of Novosphingobium resinovorum KF1.</title>
        <authorList>
            <person name="Gan H.M."/>
            <person name="Gan H.Y."/>
            <person name="Chew T.H."/>
            <person name="Savka M.A."/>
        </authorList>
    </citation>
    <scope>NUCLEOTIDE SEQUENCE [LARGE SCALE GENOMIC DNA]</scope>
    <source>
        <strain evidence="4 5">KF1</strain>
    </source>
</reference>
<dbReference type="InterPro" id="IPR050378">
    <property type="entry name" value="Metallo-dep_Hydrolases_sf"/>
</dbReference>
<dbReference type="AlphaFoldDB" id="A0A031JUP0"/>
<evidence type="ECO:0000259" key="2">
    <source>
        <dbReference type="Pfam" id="PF01979"/>
    </source>
</evidence>
<feature type="domain" description="Amidohydrolase-related" evidence="2">
    <location>
        <begin position="293"/>
        <end position="430"/>
    </location>
</feature>
<dbReference type="InterPro" id="IPR011059">
    <property type="entry name" value="Metal-dep_hydrolase_composite"/>
</dbReference>
<sequence length="452" mass="49505">MSGFDLLIANGTIVDPVGGIAQGDIAITDGRIAARLASGSGVTARETIDATGLHVFPGLIDTHVHFGFGEPITEYTTETQHAAIGGFTSILGYFLSSEGYGDIFDAEHAHARERSHVDFGFHFSVASERHVEEMERYVADYGVTSFKYFMNFKGEEGRYLGLDGTDDGYFYALLEKAASLGEVTIVVHTENIELVNRFRRASIAGGGMTLKDWNLSKPAITEAESTIRALYLAEKLGARIYIPHISTRMALDEVRRWRGRYDRVTVETCPHYLTHDWDADIGPIGKANPPFRSPDDVAALWEGLADGAIDVVASDHVPRKRATKEKPVWQASQGFPGTATILPVLLDQGYHKGRLSLERIAQLLTSRPAEIFSMKGKGSLAPGADGDVTLVDLEQSRVVDPAALASYSDYSLYEGWTLRGWPVRAILRGETIMQDGRVTGAGGYGRYLERRG</sequence>
<dbReference type="Gene3D" id="3.20.20.140">
    <property type="entry name" value="Metal-dependent hydrolases"/>
    <property type="match status" value="1"/>
</dbReference>
<dbReference type="Gene3D" id="2.30.40.10">
    <property type="entry name" value="Urease, subunit C, domain 1"/>
    <property type="match status" value="1"/>
</dbReference>
<dbReference type="EMBL" id="CP017076">
    <property type="protein sequence ID" value="AOR79531.1"/>
    <property type="molecule type" value="Genomic_DNA"/>
</dbReference>
<evidence type="ECO:0000313" key="5">
    <source>
        <dbReference type="Proteomes" id="UP000024329"/>
    </source>
</evidence>
<dbReference type="PANTHER" id="PTHR11647">
    <property type="entry name" value="HYDRANTOINASE/DIHYDROPYRIMIDINASE FAMILY MEMBER"/>
    <property type="match status" value="1"/>
</dbReference>
<name>A0A031JUP0_9SPHN</name>
<geneLocation type="plasmid" evidence="3 6">
    <name>pSA1</name>
</geneLocation>
<gene>
    <name evidence="3" type="ORF">BES08_22250</name>
    <name evidence="4" type="ORF">BV97_03285</name>
</gene>
<evidence type="ECO:0000256" key="1">
    <source>
        <dbReference type="ARBA" id="ARBA00001947"/>
    </source>
</evidence>
<dbReference type="InterPro" id="IPR032466">
    <property type="entry name" value="Metal_Hydrolase"/>
</dbReference>
<dbReference type="EMBL" id="JFYZ01000016">
    <property type="protein sequence ID" value="EZP80518.1"/>
    <property type="molecule type" value="Genomic_DNA"/>
</dbReference>
<dbReference type="SUPFAM" id="SSF51338">
    <property type="entry name" value="Composite domain of metallo-dependent hydrolases"/>
    <property type="match status" value="1"/>
</dbReference>
<reference evidence="3" key="2">
    <citation type="submission" date="2016-08" db="EMBL/GenBank/DDBJ databases">
        <authorList>
            <person name="Seilhamer J.J."/>
        </authorList>
    </citation>
    <scope>NUCLEOTIDE SEQUENCE [LARGE SCALE GENOMIC DNA]</scope>
    <source>
        <strain evidence="3">SA1</strain>
        <plasmid evidence="3">pSA1</plasmid>
    </source>
</reference>
<organism evidence="4 5">
    <name type="scientific">Novosphingobium resinovorum</name>
    <dbReference type="NCBI Taxonomy" id="158500"/>
    <lineage>
        <taxon>Bacteria</taxon>
        <taxon>Pseudomonadati</taxon>
        <taxon>Pseudomonadota</taxon>
        <taxon>Alphaproteobacteria</taxon>
        <taxon>Sphingomonadales</taxon>
        <taxon>Sphingomonadaceae</taxon>
        <taxon>Novosphingobium</taxon>
    </lineage>
</organism>
<dbReference type="Proteomes" id="UP000024329">
    <property type="component" value="Unassembled WGS sequence"/>
</dbReference>
<keyword evidence="6" id="KW-1185">Reference proteome</keyword>
<dbReference type="eggNOG" id="COG0044">
    <property type="taxonomic scope" value="Bacteria"/>
</dbReference>
<comment type="cofactor">
    <cofactor evidence="1">
        <name>Zn(2+)</name>
        <dbReference type="ChEBI" id="CHEBI:29105"/>
    </cofactor>
</comment>
<dbReference type="RefSeq" id="WP_036526989.1">
    <property type="nucleotide sequence ID" value="NZ_CP017076.1"/>
</dbReference>
<dbReference type="GO" id="GO:0016812">
    <property type="term" value="F:hydrolase activity, acting on carbon-nitrogen (but not peptide) bonds, in cyclic amides"/>
    <property type="evidence" value="ECO:0007669"/>
    <property type="project" value="TreeGrafter"/>
</dbReference>
<dbReference type="Proteomes" id="UP000094626">
    <property type="component" value="Plasmid pSA1"/>
</dbReference>
<dbReference type="GO" id="GO:0005829">
    <property type="term" value="C:cytosol"/>
    <property type="evidence" value="ECO:0007669"/>
    <property type="project" value="TreeGrafter"/>
</dbReference>
<dbReference type="InterPro" id="IPR006680">
    <property type="entry name" value="Amidohydro-rel"/>
</dbReference>
<dbReference type="KEGG" id="nre:BES08_22250"/>
<protein>
    <submittedName>
        <fullName evidence="4">Putative allantoinase</fullName>
    </submittedName>
</protein>
<accession>A0A031JUP0</accession>
<dbReference type="PANTHER" id="PTHR11647:SF1">
    <property type="entry name" value="COLLAPSIN RESPONSE MEDIATOR PROTEIN"/>
    <property type="match status" value="1"/>
</dbReference>
<evidence type="ECO:0000313" key="3">
    <source>
        <dbReference type="EMBL" id="AOR79531.1"/>
    </source>
</evidence>
<reference evidence="6" key="3">
    <citation type="journal article" date="2017" name="J. Biotechnol.">
        <title>Complete genome sequence of Novosphingobium resinovorum SA1, a versatile xenobiotic-degrading bacterium capable of utilizing sulfanilic acid.</title>
        <authorList>
            <person name="Hegedus B."/>
            <person name="Kos P.B."/>
            <person name="Balint B."/>
            <person name="Maroti G."/>
            <person name="Gan H.M."/>
            <person name="Perei K."/>
            <person name="Rakhely G."/>
        </authorList>
    </citation>
    <scope>NUCLEOTIDE SEQUENCE [LARGE SCALE GENOMIC DNA]</scope>
    <source>
        <strain evidence="6">SA1</strain>
    </source>
</reference>
<dbReference type="PATRIC" id="fig|158500.4.peg.3348"/>
<proteinExistence type="predicted"/>
<dbReference type="OrthoDB" id="9775759at2"/>
<dbReference type="Pfam" id="PF01979">
    <property type="entry name" value="Amidohydro_1"/>
    <property type="match status" value="1"/>
</dbReference>
<evidence type="ECO:0000313" key="6">
    <source>
        <dbReference type="Proteomes" id="UP000094626"/>
    </source>
</evidence>
<dbReference type="SUPFAM" id="SSF51556">
    <property type="entry name" value="Metallo-dependent hydrolases"/>
    <property type="match status" value="1"/>
</dbReference>